<dbReference type="SMART" id="SM00591">
    <property type="entry name" value="RWD"/>
    <property type="match status" value="1"/>
</dbReference>
<dbReference type="EMBL" id="CALNXI010000166">
    <property type="protein sequence ID" value="CAH3021022.1"/>
    <property type="molecule type" value="Genomic_DNA"/>
</dbReference>
<dbReference type="Pfam" id="PF05773">
    <property type="entry name" value="RWD"/>
    <property type="match status" value="1"/>
</dbReference>
<evidence type="ECO:0000313" key="2">
    <source>
        <dbReference type="EMBL" id="CAH3021022.1"/>
    </source>
</evidence>
<keyword evidence="3" id="KW-1185">Reference proteome</keyword>
<evidence type="ECO:0000313" key="3">
    <source>
        <dbReference type="Proteomes" id="UP001159427"/>
    </source>
</evidence>
<accession>A0ABN8LZH0</accession>
<organism evidence="2 3">
    <name type="scientific">Porites evermanni</name>
    <dbReference type="NCBI Taxonomy" id="104178"/>
    <lineage>
        <taxon>Eukaryota</taxon>
        <taxon>Metazoa</taxon>
        <taxon>Cnidaria</taxon>
        <taxon>Anthozoa</taxon>
        <taxon>Hexacorallia</taxon>
        <taxon>Scleractinia</taxon>
        <taxon>Fungiina</taxon>
        <taxon>Poritidae</taxon>
        <taxon>Porites</taxon>
    </lineage>
</organism>
<reference evidence="2 3" key="1">
    <citation type="submission" date="2022-05" db="EMBL/GenBank/DDBJ databases">
        <authorList>
            <consortium name="Genoscope - CEA"/>
            <person name="William W."/>
        </authorList>
    </citation>
    <scope>NUCLEOTIDE SEQUENCE [LARGE SCALE GENOMIC DNA]</scope>
</reference>
<dbReference type="InterPro" id="IPR042770">
    <property type="entry name" value="RWDD4"/>
</dbReference>
<comment type="caution">
    <text evidence="2">The sequence shown here is derived from an EMBL/GenBank/DDBJ whole genome shotgun (WGS) entry which is preliminary data.</text>
</comment>
<dbReference type="CDD" id="cd23817">
    <property type="entry name" value="RWD-RWDD4"/>
    <property type="match status" value="1"/>
</dbReference>
<dbReference type="PANTHER" id="PTHR21275:SF1">
    <property type="entry name" value="RWD DOMAIN-CONTAINING PROTEIN 4"/>
    <property type="match status" value="1"/>
</dbReference>
<dbReference type="InterPro" id="IPR006575">
    <property type="entry name" value="RWD_dom"/>
</dbReference>
<dbReference type="PANTHER" id="PTHR21275">
    <property type="entry name" value="RWD DOMAIN-CONTAINING PROTEIN 4"/>
    <property type="match status" value="1"/>
</dbReference>
<dbReference type="InterPro" id="IPR016135">
    <property type="entry name" value="UBQ-conjugating_enzyme/RWD"/>
</dbReference>
<name>A0ABN8LZH0_9CNID</name>
<feature type="domain" description="RWD" evidence="1">
    <location>
        <begin position="9"/>
        <end position="111"/>
    </location>
</feature>
<gene>
    <name evidence="2" type="ORF">PEVE_00009511</name>
</gene>
<proteinExistence type="predicted"/>
<protein>
    <recommendedName>
        <fullName evidence="1">RWD domain-containing protein</fullName>
    </recommendedName>
</protein>
<evidence type="ECO:0000259" key="1">
    <source>
        <dbReference type="PROSITE" id="PS50908"/>
    </source>
</evidence>
<dbReference type="SUPFAM" id="SSF54495">
    <property type="entry name" value="UBC-like"/>
    <property type="match status" value="1"/>
</dbReference>
<sequence>MSCEEDQEEEREVLRAIYESDKNFIEINPTTFQYKFGEEGHYKSFLLEISWPADYPTCLPNIGLDAFYNRHISSTVKESVTDRIKEQCEMCLGSAMTFSIFDWTKEHEEELMTKQHEPVCGALQGRGSTIKSHKTVLHVPAKKKEKKEILTKSQKRRIADRTNYKGERERGWNWVDVVKHLSKTGKTD</sequence>
<dbReference type="Gene3D" id="3.10.110.10">
    <property type="entry name" value="Ubiquitin Conjugating Enzyme"/>
    <property type="match status" value="1"/>
</dbReference>
<dbReference type="Proteomes" id="UP001159427">
    <property type="component" value="Unassembled WGS sequence"/>
</dbReference>
<dbReference type="PROSITE" id="PS50908">
    <property type="entry name" value="RWD"/>
    <property type="match status" value="1"/>
</dbReference>